<evidence type="ECO:0000313" key="5">
    <source>
        <dbReference type="Proteomes" id="UP000241818"/>
    </source>
</evidence>
<name>A0A2T3AS12_AMORE</name>
<protein>
    <submittedName>
        <fullName evidence="4">Uncharacterized protein</fullName>
    </submittedName>
</protein>
<dbReference type="InterPro" id="IPR040554">
    <property type="entry name" value="KPWE_PEX14_dom"/>
</dbReference>
<dbReference type="OrthoDB" id="9936937at2759"/>
<feature type="compositionally biased region" description="Low complexity" evidence="1">
    <location>
        <begin position="88"/>
        <end position="103"/>
    </location>
</feature>
<evidence type="ECO:0000256" key="1">
    <source>
        <dbReference type="SAM" id="MobiDB-lite"/>
    </source>
</evidence>
<feature type="domain" description="PEX14-like helix-turn-helix" evidence="3">
    <location>
        <begin position="12"/>
        <end position="77"/>
    </location>
</feature>
<feature type="region of interest" description="Disordered" evidence="1">
    <location>
        <begin position="80"/>
        <end position="141"/>
    </location>
</feature>
<evidence type="ECO:0000313" key="4">
    <source>
        <dbReference type="EMBL" id="PSS09160.1"/>
    </source>
</evidence>
<dbReference type="InterPro" id="IPR058841">
    <property type="entry name" value="HTH_76"/>
</dbReference>
<reference evidence="4 5" key="1">
    <citation type="journal article" date="2018" name="New Phytol.">
        <title>Comparative genomics and transcriptomics depict ericoid mycorrhizal fungi as versatile saprotrophs and plant mutualists.</title>
        <authorList>
            <person name="Martino E."/>
            <person name="Morin E."/>
            <person name="Grelet G.A."/>
            <person name="Kuo A."/>
            <person name="Kohler A."/>
            <person name="Daghino S."/>
            <person name="Barry K.W."/>
            <person name="Cichocki N."/>
            <person name="Clum A."/>
            <person name="Dockter R.B."/>
            <person name="Hainaut M."/>
            <person name="Kuo R.C."/>
            <person name="LaButti K."/>
            <person name="Lindahl B.D."/>
            <person name="Lindquist E.A."/>
            <person name="Lipzen A."/>
            <person name="Khouja H.R."/>
            <person name="Magnuson J."/>
            <person name="Murat C."/>
            <person name="Ohm R.A."/>
            <person name="Singer S.W."/>
            <person name="Spatafora J.W."/>
            <person name="Wang M."/>
            <person name="Veneault-Fourrey C."/>
            <person name="Henrissat B."/>
            <person name="Grigoriev I.V."/>
            <person name="Martin F.M."/>
            <person name="Perotto S."/>
        </authorList>
    </citation>
    <scope>NUCLEOTIDE SEQUENCE [LARGE SCALE GENOMIC DNA]</scope>
    <source>
        <strain evidence="4 5">ATCC 22711</strain>
    </source>
</reference>
<evidence type="ECO:0000259" key="2">
    <source>
        <dbReference type="Pfam" id="PF17733"/>
    </source>
</evidence>
<gene>
    <name evidence="4" type="ORF">M430DRAFT_45269</name>
</gene>
<dbReference type="PANTHER" id="PTHR36855">
    <property type="entry name" value="CHROMOSOME 10, WHOLE GENOME SHOTGUN SEQUENCE"/>
    <property type="match status" value="1"/>
</dbReference>
<dbReference type="GeneID" id="36575838"/>
<sequence length="227" mass="24623">MTEQSSVPDNTEIFKQLEEYQWDKDPQFQGGLSAILGNAKDPNQVQELTLRAQCFYLSRKKSISIDFDAYKAYLAAKHTAQVPTAQVPSETAPQSTPTATSSEHAGNAHDELDVPPASPSPDTNTTTPPPSSDKGAAAPYPPTFAEIVELITSGAPIPGIKEIPPTLLTSQATKPSVAKRRKPWEKDLPEDVVQGVGMQEGEGDQRNVEGTFGDRRDKIVIQDLPEE</sequence>
<dbReference type="STRING" id="857342.A0A2T3AS12"/>
<evidence type="ECO:0000259" key="3">
    <source>
        <dbReference type="Pfam" id="PF25871"/>
    </source>
</evidence>
<dbReference type="PANTHER" id="PTHR36855:SF1">
    <property type="entry name" value="PEROXISOME MEMBRANE ANCHOR PROTEIN PEX14P N-TERMINAL DOMAIN-CONTAINING PROTEIN"/>
    <property type="match status" value="1"/>
</dbReference>
<dbReference type="Pfam" id="PF25871">
    <property type="entry name" value="HTH_76"/>
    <property type="match status" value="1"/>
</dbReference>
<keyword evidence="5" id="KW-1185">Reference proteome</keyword>
<accession>A0A2T3AS12</accession>
<feature type="compositionally biased region" description="Basic and acidic residues" evidence="1">
    <location>
        <begin position="203"/>
        <end position="220"/>
    </location>
</feature>
<dbReference type="EMBL" id="KZ679017">
    <property type="protein sequence ID" value="PSS09160.1"/>
    <property type="molecule type" value="Genomic_DNA"/>
</dbReference>
<dbReference type="InParanoid" id="A0A2T3AS12"/>
<proteinExistence type="predicted"/>
<dbReference type="RefSeq" id="XP_024717458.1">
    <property type="nucleotide sequence ID" value="XM_024867757.1"/>
</dbReference>
<feature type="domain" description="Peroxisomal membrane protein PEX14-like KPWE" evidence="2">
    <location>
        <begin position="139"/>
        <end position="186"/>
    </location>
</feature>
<feature type="region of interest" description="Disordered" evidence="1">
    <location>
        <begin position="156"/>
        <end position="227"/>
    </location>
</feature>
<dbReference type="AlphaFoldDB" id="A0A2T3AS12"/>
<organism evidence="4 5">
    <name type="scientific">Amorphotheca resinae ATCC 22711</name>
    <dbReference type="NCBI Taxonomy" id="857342"/>
    <lineage>
        <taxon>Eukaryota</taxon>
        <taxon>Fungi</taxon>
        <taxon>Dikarya</taxon>
        <taxon>Ascomycota</taxon>
        <taxon>Pezizomycotina</taxon>
        <taxon>Leotiomycetes</taxon>
        <taxon>Helotiales</taxon>
        <taxon>Amorphothecaceae</taxon>
        <taxon>Amorphotheca</taxon>
    </lineage>
</organism>
<dbReference type="Proteomes" id="UP000241818">
    <property type="component" value="Unassembled WGS sequence"/>
</dbReference>
<dbReference type="Pfam" id="PF17733">
    <property type="entry name" value="KPWE_dom"/>
    <property type="match status" value="1"/>
</dbReference>